<protein>
    <submittedName>
        <fullName evidence="5">Beta-glucosidase</fullName>
    </submittedName>
</protein>
<name>A0A6F8XNY5_9ACTN</name>
<reference evidence="5 6" key="2">
    <citation type="submission" date="2020-03" db="EMBL/GenBank/DDBJ databases">
        <authorList>
            <person name="Ichikawa N."/>
            <person name="Kimura A."/>
            <person name="Kitahashi Y."/>
            <person name="Uohara A."/>
        </authorList>
    </citation>
    <scope>NUCLEOTIDE SEQUENCE [LARGE SCALE GENOMIC DNA]</scope>
    <source>
        <strain evidence="5 6">NBRC 107702</strain>
    </source>
</reference>
<keyword evidence="6" id="KW-1185">Reference proteome</keyword>
<dbReference type="EMBL" id="AP022870">
    <property type="protein sequence ID" value="BCB75478.1"/>
    <property type="molecule type" value="Genomic_DNA"/>
</dbReference>
<dbReference type="KEGG" id="pfla:Pflav_018880"/>
<dbReference type="InterPro" id="IPR036881">
    <property type="entry name" value="Glyco_hydro_3_C_sf"/>
</dbReference>
<dbReference type="Gene3D" id="2.60.40.10">
    <property type="entry name" value="Immunoglobulins"/>
    <property type="match status" value="1"/>
</dbReference>
<dbReference type="Proteomes" id="UP000502508">
    <property type="component" value="Chromosome"/>
</dbReference>
<dbReference type="RefSeq" id="WP_173035305.1">
    <property type="nucleotide sequence ID" value="NZ_AP022870.1"/>
</dbReference>
<keyword evidence="2" id="KW-0378">Hydrolase</keyword>
<dbReference type="PRINTS" id="PR00133">
    <property type="entry name" value="GLHYDRLASE3"/>
</dbReference>
<dbReference type="Pfam" id="PF14310">
    <property type="entry name" value="Fn3-like"/>
    <property type="match status" value="1"/>
</dbReference>
<sequence length="797" mass="83147">MSDRSAAAPDAVTIPEPWQDPSLPPEKRVADLLGRLTLEEKVAQLYSVWIGANATVDDMAPQQHELVDDSLDWAHLIRTGLGQLTRPFGTAPVDPALGARALARMQVELVAAGRFGIPAVAHEECLCGVMTWGATVYPTPLAWGATFNPALVERMAARIGADMRRLGLHQGLAPVLDVTRDARWGRTEETIGEDPYLVATLATGYVRGLESAGVVATLKHFAGYSASRAGRNFGPVHMGPRELADVLLLPFEMAVRDGGARSVMHAYTEIDGMPAAANPALLTGLLRDEWGFTGTVVADYFGVSFLELHHGLAEGPVEAAAVALSAGVDVELPAVRCFGPGFVAAVRDGAIPESLVDRAAARVLRQKIELGLLDLDWSPFPAELDAAGDAPIDGLIDLDPPAGRALAREVAEESVVLLANDGGALPLRPDARIAVIGPLADRATGMLGCYTFPAHVGIHHPELPAGVAIPSPLESLRAELPGAAFTHVPGCDVSGRDTEGFAAALAAAEAADVVVAVLGDRAGIFGDSTSGEGCDAESLDLPGVQPALLEALLGTGTPVVAVLLTGRPYALGAYADRLAATVQAFFPGEEGGPAVAGVLSGRVCPSGRLPVSVPRRPAGGPSTYLGPTLAHANSVTSVDPTPLYPFGHGLSYTAFAWDGVRVDGATPDPDTPVEVPTDGAVTVSLTVHNIGDRPGADVVQLYLHDPIAQVTRPVIRLIGYARVALAPGQSRRVDFRVHADLSAFTGRAGTRVVEPGALELRISRSSADVAHTVALKLTGPERQVGTDRQLTTEVTLH</sequence>
<dbReference type="GO" id="GO:0005975">
    <property type="term" value="P:carbohydrate metabolic process"/>
    <property type="evidence" value="ECO:0007669"/>
    <property type="project" value="InterPro"/>
</dbReference>
<dbReference type="GO" id="GO:0004553">
    <property type="term" value="F:hydrolase activity, hydrolyzing O-glycosyl compounds"/>
    <property type="evidence" value="ECO:0007669"/>
    <property type="project" value="InterPro"/>
</dbReference>
<dbReference type="InterPro" id="IPR002772">
    <property type="entry name" value="Glyco_hydro_3_C"/>
</dbReference>
<dbReference type="InterPro" id="IPR036962">
    <property type="entry name" value="Glyco_hydro_3_N_sf"/>
</dbReference>
<dbReference type="AlphaFoldDB" id="A0A6F8XNY5"/>
<dbReference type="SUPFAM" id="SSF52279">
    <property type="entry name" value="Beta-D-glucan exohydrolase, C-terminal domain"/>
    <property type="match status" value="1"/>
</dbReference>
<feature type="region of interest" description="Disordered" evidence="3">
    <location>
        <begin position="1"/>
        <end position="23"/>
    </location>
</feature>
<accession>A0A6F8XNY5</accession>
<dbReference type="InterPro" id="IPR026891">
    <property type="entry name" value="Fn3-like"/>
</dbReference>
<dbReference type="InterPro" id="IPR013783">
    <property type="entry name" value="Ig-like_fold"/>
</dbReference>
<gene>
    <name evidence="5" type="ORF">Pflav_018880</name>
</gene>
<dbReference type="Gene3D" id="3.40.50.1700">
    <property type="entry name" value="Glycoside hydrolase family 3 C-terminal domain"/>
    <property type="match status" value="1"/>
</dbReference>
<organism evidence="5 6">
    <name type="scientific">Phytohabitans flavus</name>
    <dbReference type="NCBI Taxonomy" id="1076124"/>
    <lineage>
        <taxon>Bacteria</taxon>
        <taxon>Bacillati</taxon>
        <taxon>Actinomycetota</taxon>
        <taxon>Actinomycetes</taxon>
        <taxon>Micromonosporales</taxon>
        <taxon>Micromonosporaceae</taxon>
    </lineage>
</organism>
<dbReference type="Pfam" id="PF00933">
    <property type="entry name" value="Glyco_hydro_3"/>
    <property type="match status" value="1"/>
</dbReference>
<dbReference type="Gene3D" id="3.20.20.300">
    <property type="entry name" value="Glycoside hydrolase, family 3, N-terminal domain"/>
    <property type="match status" value="1"/>
</dbReference>
<evidence type="ECO:0000313" key="6">
    <source>
        <dbReference type="Proteomes" id="UP000502508"/>
    </source>
</evidence>
<dbReference type="InterPro" id="IPR001764">
    <property type="entry name" value="Glyco_hydro_3_N"/>
</dbReference>
<dbReference type="Pfam" id="PF01915">
    <property type="entry name" value="Glyco_hydro_3_C"/>
    <property type="match status" value="1"/>
</dbReference>
<reference evidence="5 6" key="1">
    <citation type="submission" date="2020-03" db="EMBL/GenBank/DDBJ databases">
        <title>Whole genome shotgun sequence of Phytohabitans flavus NBRC 107702.</title>
        <authorList>
            <person name="Komaki H."/>
            <person name="Tamura T."/>
        </authorList>
    </citation>
    <scope>NUCLEOTIDE SEQUENCE [LARGE SCALE GENOMIC DNA]</scope>
    <source>
        <strain evidence="5 6">NBRC 107702</strain>
    </source>
</reference>
<evidence type="ECO:0000259" key="4">
    <source>
        <dbReference type="SMART" id="SM01217"/>
    </source>
</evidence>
<dbReference type="PANTHER" id="PTHR42715">
    <property type="entry name" value="BETA-GLUCOSIDASE"/>
    <property type="match status" value="1"/>
</dbReference>
<evidence type="ECO:0000256" key="1">
    <source>
        <dbReference type="ARBA" id="ARBA00005336"/>
    </source>
</evidence>
<dbReference type="SMART" id="SM01217">
    <property type="entry name" value="Fn3_like"/>
    <property type="match status" value="1"/>
</dbReference>
<comment type="similarity">
    <text evidence="1">Belongs to the glycosyl hydrolase 3 family.</text>
</comment>
<dbReference type="SUPFAM" id="SSF51445">
    <property type="entry name" value="(Trans)glycosidases"/>
    <property type="match status" value="1"/>
</dbReference>
<evidence type="ECO:0000313" key="5">
    <source>
        <dbReference type="EMBL" id="BCB75478.1"/>
    </source>
</evidence>
<evidence type="ECO:0000256" key="2">
    <source>
        <dbReference type="ARBA" id="ARBA00022801"/>
    </source>
</evidence>
<dbReference type="InterPro" id="IPR017853">
    <property type="entry name" value="GH"/>
</dbReference>
<dbReference type="FunFam" id="3.20.20.300:FF:000011">
    <property type="entry name" value="Glycosyl hydrolase"/>
    <property type="match status" value="1"/>
</dbReference>
<proteinExistence type="inferred from homology"/>
<evidence type="ECO:0000256" key="3">
    <source>
        <dbReference type="SAM" id="MobiDB-lite"/>
    </source>
</evidence>
<dbReference type="PANTHER" id="PTHR42715:SF10">
    <property type="entry name" value="BETA-GLUCOSIDASE"/>
    <property type="match status" value="1"/>
</dbReference>
<feature type="domain" description="Fibronectin type III-like" evidence="4">
    <location>
        <begin position="697"/>
        <end position="766"/>
    </location>
</feature>
<dbReference type="InterPro" id="IPR050288">
    <property type="entry name" value="Cellulose_deg_GH3"/>
</dbReference>